<dbReference type="PROSITE" id="PS50294">
    <property type="entry name" value="WD_REPEATS_REGION"/>
    <property type="match status" value="1"/>
</dbReference>
<feature type="repeat" description="WD" evidence="3">
    <location>
        <begin position="699"/>
        <end position="740"/>
    </location>
</feature>
<dbReference type="AlphaFoldDB" id="A0A3D8SJV2"/>
<dbReference type="InterPro" id="IPR019775">
    <property type="entry name" value="WD40_repeat_CS"/>
</dbReference>
<dbReference type="CDD" id="cd00200">
    <property type="entry name" value="WD40"/>
    <property type="match status" value="1"/>
</dbReference>
<keyword evidence="1 3" id="KW-0853">WD repeat</keyword>
<dbReference type="PROSITE" id="PS50082">
    <property type="entry name" value="WD_REPEATS_2"/>
    <property type="match status" value="5"/>
</dbReference>
<dbReference type="SMART" id="SM00320">
    <property type="entry name" value="WD40"/>
    <property type="match status" value="12"/>
</dbReference>
<dbReference type="RefSeq" id="XP_026606124.1">
    <property type="nucleotide sequence ID" value="XM_026745258.1"/>
</dbReference>
<sequence length="924" mass="101835">MSDQYSHIDATGCHSMLLRDCLTVMATSLRQNICGLSLGTLAAGVGPAQISEHIPAHVQYACRYWVQQLKSRSVELRDNGPEHQFLTVHFLHWLEAMAVMRSIPEAVLAINELSTYLSQLTAGETTKFWSFVEDARRFLLKFRTSIEIAPLQVYTCCAVFSPTASIIRTVFANQTVEPLPRLVVEEEEWNPVLLSIPDLSDNWALSQKGTLAASETGRIWDTATGNLIGKMEEPDEASVSTAFSPDAKTLISVTEEGTIKSWDTETGRLLQLLHCHPEHYITKAMFSQDRKTLALVSHRVGVVFVDLVSGRILTADSPDYESINRADLSPDGTRLATVHKYNTVRLWDTTTGALIKDFGKQRRDDVHVRFSPDSRVLATNDGRLVFLWDSATGNLIRQFQAPDVPDDRRYCDSCRDIAICGGGRLLATAYGDSVSLWNLADGAFLWWGSDPIEKTAFYEDAAVFSEDGKLVASIGSDRFIRIWDTASGALVNLIENDEVVRKVLFFSDKRIVGLIGSGSLRIWDLTVKASTRSQYVATNGMIDALLLAPDGRRCLVAADYGCWLWDVETGEQVQKYTSARPTVLLFSPDGEYLVLSGEKEEDIELRDGVTFERLAVLTGHRHAICAAAFSPDSRLLATIAEIPLFVHDSDGEEKGTQENDCCSEGDGEGEDINTNADDSEEDAIIGLWDVATGTLLHKLRGHTRQAGNPLFSPDSRLLASTALDKTLRLWDVSTGTVLKVIRGDFLTLAFSPDGQTIATADRMSVVRFWDIPTGQLIEEIHSSSKIKRLAFSPHGKLLAGYGAIPHETLLAIHLFDPAAGQLPVRESKIPATVYSYSTPELRWSADGQVLHTAVGDVSLAYLCPERADSGIPAWGIFVNGDWVVRGTEKVVILPLEYKARCAAVHEGTLVIATETNRVVALRFD</sequence>
<dbReference type="Gene3D" id="2.130.10.10">
    <property type="entry name" value="YVTN repeat-like/Quinoprotein amine dehydrogenase"/>
    <property type="match status" value="4"/>
</dbReference>
<dbReference type="PANTHER" id="PTHR19879:SF9">
    <property type="entry name" value="TRANSCRIPTION INITIATION FACTOR TFIID SUBUNIT 5"/>
    <property type="match status" value="1"/>
</dbReference>
<dbReference type="InterPro" id="IPR015943">
    <property type="entry name" value="WD40/YVTN_repeat-like_dom_sf"/>
</dbReference>
<organism evidence="5 6">
    <name type="scientific">Aspergillus mulundensis</name>
    <dbReference type="NCBI Taxonomy" id="1810919"/>
    <lineage>
        <taxon>Eukaryota</taxon>
        <taxon>Fungi</taxon>
        <taxon>Dikarya</taxon>
        <taxon>Ascomycota</taxon>
        <taxon>Pezizomycotina</taxon>
        <taxon>Eurotiomycetes</taxon>
        <taxon>Eurotiomycetidae</taxon>
        <taxon>Eurotiales</taxon>
        <taxon>Aspergillaceae</taxon>
        <taxon>Aspergillus</taxon>
        <taxon>Aspergillus subgen. Nidulantes</taxon>
    </lineage>
</organism>
<dbReference type="SUPFAM" id="SSF50978">
    <property type="entry name" value="WD40 repeat-like"/>
    <property type="match status" value="1"/>
</dbReference>
<dbReference type="Proteomes" id="UP000256690">
    <property type="component" value="Unassembled WGS sequence"/>
</dbReference>
<dbReference type="SUPFAM" id="SSF50998">
    <property type="entry name" value="Quinoprotein alcohol dehydrogenase-like"/>
    <property type="match status" value="1"/>
</dbReference>
<feature type="repeat" description="WD" evidence="3">
    <location>
        <begin position="747"/>
        <end position="779"/>
    </location>
</feature>
<gene>
    <name evidence="5" type="ORF">DSM5745_03242</name>
</gene>
<feature type="repeat" description="WD" evidence="3">
    <location>
        <begin position="231"/>
        <end position="272"/>
    </location>
</feature>
<evidence type="ECO:0000256" key="2">
    <source>
        <dbReference type="ARBA" id="ARBA00022737"/>
    </source>
</evidence>
<dbReference type="InterPro" id="IPR036322">
    <property type="entry name" value="WD40_repeat_dom_sf"/>
</dbReference>
<dbReference type="InterPro" id="IPR011044">
    <property type="entry name" value="Quino_amine_DH_bsu"/>
</dbReference>
<evidence type="ECO:0000256" key="1">
    <source>
        <dbReference type="ARBA" id="ARBA00022574"/>
    </source>
</evidence>
<dbReference type="STRING" id="1810919.A0A3D8SJV2"/>
<protein>
    <submittedName>
        <fullName evidence="5">Uncharacterized protein</fullName>
    </submittedName>
</protein>
<dbReference type="InterPro" id="IPR011047">
    <property type="entry name" value="Quinoprotein_ADH-like_sf"/>
</dbReference>
<evidence type="ECO:0000313" key="5">
    <source>
        <dbReference type="EMBL" id="RDW86600.1"/>
    </source>
</evidence>
<evidence type="ECO:0000256" key="3">
    <source>
        <dbReference type="PROSITE-ProRule" id="PRU00221"/>
    </source>
</evidence>
<dbReference type="OrthoDB" id="674604at2759"/>
<comment type="caution">
    <text evidence="5">The sequence shown here is derived from an EMBL/GenBank/DDBJ whole genome shotgun (WGS) entry which is preliminary data.</text>
</comment>
<keyword evidence="2" id="KW-0677">Repeat</keyword>
<dbReference type="PANTHER" id="PTHR19879">
    <property type="entry name" value="TRANSCRIPTION INITIATION FACTOR TFIID"/>
    <property type="match status" value="1"/>
</dbReference>
<name>A0A3D8SJV2_9EURO</name>
<proteinExistence type="predicted"/>
<feature type="repeat" description="WD" evidence="3">
    <location>
        <begin position="316"/>
        <end position="357"/>
    </location>
</feature>
<dbReference type="PROSITE" id="PS00678">
    <property type="entry name" value="WD_REPEATS_1"/>
    <property type="match status" value="2"/>
</dbReference>
<feature type="region of interest" description="Disordered" evidence="4">
    <location>
        <begin position="649"/>
        <end position="668"/>
    </location>
</feature>
<accession>A0A3D8SJV2</accession>
<dbReference type="InterPro" id="IPR001680">
    <property type="entry name" value="WD40_rpt"/>
</dbReference>
<dbReference type="SUPFAM" id="SSF50969">
    <property type="entry name" value="YVTN repeat-like/Quinoprotein amine dehydrogenase"/>
    <property type="match status" value="1"/>
</dbReference>
<feature type="repeat" description="WD" evidence="3">
    <location>
        <begin position="464"/>
        <end position="493"/>
    </location>
</feature>
<reference evidence="5 6" key="1">
    <citation type="journal article" date="2018" name="IMA Fungus">
        <title>IMA Genome-F 9: Draft genome sequence of Annulohypoxylon stygium, Aspergillus mulundensis, Berkeleyomyces basicola (syn. Thielaviopsis basicola), Ceratocystis smalleyi, two Cercospora beticola strains, Coleophoma cylindrospora, Fusarium fracticaudum, Phialophora cf. hyalina, and Morchella septimelata.</title>
        <authorList>
            <person name="Wingfield B.D."/>
            <person name="Bills G.F."/>
            <person name="Dong Y."/>
            <person name="Huang W."/>
            <person name="Nel W.J."/>
            <person name="Swalarsk-Parry B.S."/>
            <person name="Vaghefi N."/>
            <person name="Wilken P.M."/>
            <person name="An Z."/>
            <person name="de Beer Z.W."/>
            <person name="De Vos L."/>
            <person name="Chen L."/>
            <person name="Duong T.A."/>
            <person name="Gao Y."/>
            <person name="Hammerbacher A."/>
            <person name="Kikkert J.R."/>
            <person name="Li Y."/>
            <person name="Li H."/>
            <person name="Li K."/>
            <person name="Li Q."/>
            <person name="Liu X."/>
            <person name="Ma X."/>
            <person name="Naidoo K."/>
            <person name="Pethybridge S.J."/>
            <person name="Sun J."/>
            <person name="Steenkamp E.T."/>
            <person name="van der Nest M.A."/>
            <person name="van Wyk S."/>
            <person name="Wingfield M.J."/>
            <person name="Xiong C."/>
            <person name="Yue Q."/>
            <person name="Zhang X."/>
        </authorList>
    </citation>
    <scope>NUCLEOTIDE SEQUENCE [LARGE SCALE GENOMIC DNA]</scope>
    <source>
        <strain evidence="5 6">DSM 5745</strain>
    </source>
</reference>
<keyword evidence="6" id="KW-1185">Reference proteome</keyword>
<dbReference type="EMBL" id="PVWQ01000003">
    <property type="protein sequence ID" value="RDW86600.1"/>
    <property type="molecule type" value="Genomic_DNA"/>
</dbReference>
<dbReference type="Pfam" id="PF00400">
    <property type="entry name" value="WD40"/>
    <property type="match status" value="5"/>
</dbReference>
<evidence type="ECO:0000313" key="6">
    <source>
        <dbReference type="Proteomes" id="UP000256690"/>
    </source>
</evidence>
<evidence type="ECO:0000256" key="4">
    <source>
        <dbReference type="SAM" id="MobiDB-lite"/>
    </source>
</evidence>
<dbReference type="GeneID" id="38113612"/>